<evidence type="ECO:0000313" key="1">
    <source>
        <dbReference type="EMBL" id="QHS89336.1"/>
    </source>
</evidence>
<sequence length="60" mass="6993">MITDPATIRAQESLIRAKGVNDHFFGTTYFVHWLRNPMNFHLHIKLTSHLSISNITKKDE</sequence>
<dbReference type="AlphaFoldDB" id="A0A6C0BB59"/>
<reference evidence="1" key="1">
    <citation type="journal article" date="2020" name="Nature">
        <title>Giant virus diversity and host interactions through global metagenomics.</title>
        <authorList>
            <person name="Schulz F."/>
            <person name="Roux S."/>
            <person name="Paez-Espino D."/>
            <person name="Jungbluth S."/>
            <person name="Walsh D.A."/>
            <person name="Denef V.J."/>
            <person name="McMahon K.D."/>
            <person name="Konstantinidis K.T."/>
            <person name="Eloe-Fadrosh E.A."/>
            <person name="Kyrpides N.C."/>
            <person name="Woyke T."/>
        </authorList>
    </citation>
    <scope>NUCLEOTIDE SEQUENCE</scope>
    <source>
        <strain evidence="1">GVMAG-M-3300010158-60</strain>
    </source>
</reference>
<protein>
    <submittedName>
        <fullName evidence="1">Uncharacterized protein</fullName>
    </submittedName>
</protein>
<organism evidence="1">
    <name type="scientific">viral metagenome</name>
    <dbReference type="NCBI Taxonomy" id="1070528"/>
    <lineage>
        <taxon>unclassified sequences</taxon>
        <taxon>metagenomes</taxon>
        <taxon>organismal metagenomes</taxon>
    </lineage>
</organism>
<accession>A0A6C0BB59</accession>
<name>A0A6C0BB59_9ZZZZ</name>
<proteinExistence type="predicted"/>
<dbReference type="EMBL" id="MN739108">
    <property type="protein sequence ID" value="QHS89336.1"/>
    <property type="molecule type" value="Genomic_DNA"/>
</dbReference>